<proteinExistence type="predicted"/>
<dbReference type="WBParaSite" id="TASK_0000133901-mRNA-1">
    <property type="protein sequence ID" value="TASK_0000133901-mRNA-1"/>
    <property type="gene ID" value="TASK_0000133901"/>
</dbReference>
<name>A0A0R3VVD1_TAEAS</name>
<reference evidence="1" key="1">
    <citation type="submission" date="2017-02" db="UniProtKB">
        <authorList>
            <consortium name="WormBaseParasite"/>
        </authorList>
    </citation>
    <scope>IDENTIFICATION</scope>
</reference>
<evidence type="ECO:0000313" key="1">
    <source>
        <dbReference type="WBParaSite" id="TASK_0000133901-mRNA-1"/>
    </source>
</evidence>
<accession>A0A0R3VVD1</accession>
<dbReference type="AlphaFoldDB" id="A0A0R3VVD1"/>
<sequence>LFALRLVLKRTRNSRQPIENNHSLTHSTVKEYSDLALVSAEHEHLLFTQFTALLEKSKAQQNDDRVDQATTKHPP</sequence>
<protein>
    <submittedName>
        <fullName evidence="1">Secreted protein</fullName>
    </submittedName>
</protein>
<organism evidence="1">
    <name type="scientific">Taenia asiatica</name>
    <name type="common">Asian tapeworm</name>
    <dbReference type="NCBI Taxonomy" id="60517"/>
    <lineage>
        <taxon>Eukaryota</taxon>
        <taxon>Metazoa</taxon>
        <taxon>Spiralia</taxon>
        <taxon>Lophotrochozoa</taxon>
        <taxon>Platyhelminthes</taxon>
        <taxon>Cestoda</taxon>
        <taxon>Eucestoda</taxon>
        <taxon>Cyclophyllidea</taxon>
        <taxon>Taeniidae</taxon>
        <taxon>Taenia</taxon>
    </lineage>
</organism>